<comment type="caution">
    <text evidence="1">The sequence shown here is derived from an EMBL/GenBank/DDBJ whole genome shotgun (WGS) entry which is preliminary data.</text>
</comment>
<evidence type="ECO:0000313" key="2">
    <source>
        <dbReference type="Proteomes" id="UP000024559"/>
    </source>
</evidence>
<dbReference type="AlphaFoldDB" id="A0A0E2Q410"/>
<evidence type="ECO:0000313" key="1">
    <source>
        <dbReference type="EMBL" id="ETW90860.1"/>
    </source>
</evidence>
<protein>
    <submittedName>
        <fullName evidence="1">Uncharacterized protein</fullName>
    </submittedName>
</protein>
<accession>A0A0E2Q410</accession>
<dbReference type="Proteomes" id="UP000024559">
    <property type="component" value="Chromosome"/>
</dbReference>
<dbReference type="EMBL" id="AZJT01000022">
    <property type="protein sequence ID" value="ETW90860.1"/>
    <property type="molecule type" value="Genomic_DNA"/>
</dbReference>
<organism evidence="1 2">
    <name type="scientific">Streptococcus thermophilus M17PTZA496</name>
    <dbReference type="NCBI Taxonomy" id="1433289"/>
    <lineage>
        <taxon>Bacteria</taxon>
        <taxon>Bacillati</taxon>
        <taxon>Bacillota</taxon>
        <taxon>Bacilli</taxon>
        <taxon>Lactobacillales</taxon>
        <taxon>Streptococcaceae</taxon>
        <taxon>Streptococcus</taxon>
    </lineage>
</organism>
<dbReference type="PATRIC" id="fig|1433289.7.peg.628"/>
<reference evidence="2" key="1">
    <citation type="submission" date="2013-12" db="EMBL/GenBank/DDBJ databases">
        <title>Genome sequences of Streptococcus thermophilus strains MTH17CL396 and M17PTZA496 isolated from Fontina cheese in Valle d'Aosta region (Italy).</title>
        <authorList>
            <person name="Treu L."/>
            <person name="Giacomini A."/>
            <person name="Corich V."/>
            <person name="Vendramin V."/>
            <person name="Bovo B."/>
        </authorList>
    </citation>
    <scope>NUCLEOTIDE SEQUENCE [LARGE SCALE GENOMIC DNA]</scope>
    <source>
        <strain evidence="2">M17PTZA496</strain>
    </source>
</reference>
<name>A0A0E2Q410_STRTR</name>
<gene>
    <name evidence="1" type="ORF">X841_03130</name>
</gene>
<dbReference type="HOGENOM" id="CLU_216000_0_0_9"/>
<sequence>MFRLDLKEHLMRLSAVRKVLETLVFQELGIFENKTVWGTVLA</sequence>
<proteinExistence type="predicted"/>